<dbReference type="EC" id="3.1.-.-" evidence="2"/>
<organism evidence="2 3">
    <name type="scientific">Pontibacter ruber</name>
    <dbReference type="NCBI Taxonomy" id="1343895"/>
    <lineage>
        <taxon>Bacteria</taxon>
        <taxon>Pseudomonadati</taxon>
        <taxon>Bacteroidota</taxon>
        <taxon>Cytophagia</taxon>
        <taxon>Cytophagales</taxon>
        <taxon>Hymenobacteraceae</taxon>
        <taxon>Pontibacter</taxon>
    </lineage>
</organism>
<feature type="domain" description="Calcineurin-like phosphoesterase" evidence="1">
    <location>
        <begin position="62"/>
        <end position="232"/>
    </location>
</feature>
<dbReference type="InterPro" id="IPR004843">
    <property type="entry name" value="Calcineurin-like_PHP"/>
</dbReference>
<dbReference type="EMBL" id="JBHUIM010000001">
    <property type="protein sequence ID" value="MFD2245537.1"/>
    <property type="molecule type" value="Genomic_DNA"/>
</dbReference>
<sequence length="275" mass="31764">MNHTLYLRWLGILMLPLTLLLQGCEKFEYSPYEVRLDSDEKNINQRNIEKIQALQISPSDTLRFILTADSQGFYEENEILVNHINQHHANADFLLLGGDVTDFGLVKEFTLVNDEFKKLKMPYVAVVGNHDAVNNGKEVFQAMYGKFDISFEVANKKFILLNTNHLEFDKQVPDLVWLENELKGTEKYNQVFVLSHIAPRSPEFGPEKAKIYESLLSQYNVDFSLHGHSHKYSQYFASDNKVPYMEAGSTEKLEYVVFTVTPDKVSFERVQIQNP</sequence>
<proteinExistence type="predicted"/>
<reference evidence="3" key="1">
    <citation type="journal article" date="2019" name="Int. J. Syst. Evol. Microbiol.">
        <title>The Global Catalogue of Microorganisms (GCM) 10K type strain sequencing project: providing services to taxonomists for standard genome sequencing and annotation.</title>
        <authorList>
            <consortium name="The Broad Institute Genomics Platform"/>
            <consortium name="The Broad Institute Genome Sequencing Center for Infectious Disease"/>
            <person name="Wu L."/>
            <person name="Ma J."/>
        </authorList>
    </citation>
    <scope>NUCLEOTIDE SEQUENCE [LARGE SCALE GENOMIC DNA]</scope>
    <source>
        <strain evidence="3">CGMCC 4.1782</strain>
    </source>
</reference>
<dbReference type="RefSeq" id="WP_250428977.1">
    <property type="nucleotide sequence ID" value="NZ_JALPRR010000002.1"/>
</dbReference>
<evidence type="ECO:0000313" key="2">
    <source>
        <dbReference type="EMBL" id="MFD2245537.1"/>
    </source>
</evidence>
<dbReference type="Pfam" id="PF00149">
    <property type="entry name" value="Metallophos"/>
    <property type="match status" value="1"/>
</dbReference>
<dbReference type="InterPro" id="IPR029052">
    <property type="entry name" value="Metallo-depent_PP-like"/>
</dbReference>
<accession>A0ABW5CT74</accession>
<dbReference type="PANTHER" id="PTHR43143:SF1">
    <property type="entry name" value="SERINE_THREONINE-PROTEIN PHOSPHATASE CPPED1"/>
    <property type="match status" value="1"/>
</dbReference>
<dbReference type="PANTHER" id="PTHR43143">
    <property type="entry name" value="METALLOPHOSPHOESTERASE, CALCINEURIN SUPERFAMILY"/>
    <property type="match status" value="1"/>
</dbReference>
<name>A0ABW5CT74_9BACT</name>
<protein>
    <submittedName>
        <fullName evidence="2">Metallophosphoesterase family protein</fullName>
        <ecNumber evidence="2">3.1.-.-</ecNumber>
    </submittedName>
</protein>
<dbReference type="Gene3D" id="3.60.21.10">
    <property type="match status" value="1"/>
</dbReference>
<evidence type="ECO:0000259" key="1">
    <source>
        <dbReference type="Pfam" id="PF00149"/>
    </source>
</evidence>
<dbReference type="Proteomes" id="UP001597374">
    <property type="component" value="Unassembled WGS sequence"/>
</dbReference>
<gene>
    <name evidence="2" type="ORF">ACFSKP_04670</name>
</gene>
<keyword evidence="3" id="KW-1185">Reference proteome</keyword>
<dbReference type="GO" id="GO:0016787">
    <property type="term" value="F:hydrolase activity"/>
    <property type="evidence" value="ECO:0007669"/>
    <property type="project" value="UniProtKB-KW"/>
</dbReference>
<keyword evidence="2" id="KW-0378">Hydrolase</keyword>
<evidence type="ECO:0000313" key="3">
    <source>
        <dbReference type="Proteomes" id="UP001597374"/>
    </source>
</evidence>
<comment type="caution">
    <text evidence="2">The sequence shown here is derived from an EMBL/GenBank/DDBJ whole genome shotgun (WGS) entry which is preliminary data.</text>
</comment>
<dbReference type="InterPro" id="IPR051918">
    <property type="entry name" value="STPP_CPPED1"/>
</dbReference>
<dbReference type="SUPFAM" id="SSF56300">
    <property type="entry name" value="Metallo-dependent phosphatases"/>
    <property type="match status" value="1"/>
</dbReference>